<dbReference type="PANTHER" id="PTHR47237:SF1">
    <property type="entry name" value="SLL0310 PROTEIN"/>
    <property type="match status" value="1"/>
</dbReference>
<dbReference type="Pfam" id="PF18014">
    <property type="entry name" value="Acetyltransf_18"/>
    <property type="match status" value="1"/>
</dbReference>
<organism evidence="2 3">
    <name type="scientific">Dreissena polymorpha</name>
    <name type="common">Zebra mussel</name>
    <name type="synonym">Mytilus polymorpha</name>
    <dbReference type="NCBI Taxonomy" id="45954"/>
    <lineage>
        <taxon>Eukaryota</taxon>
        <taxon>Metazoa</taxon>
        <taxon>Spiralia</taxon>
        <taxon>Lophotrochozoa</taxon>
        <taxon>Mollusca</taxon>
        <taxon>Bivalvia</taxon>
        <taxon>Autobranchia</taxon>
        <taxon>Heteroconchia</taxon>
        <taxon>Euheterodonta</taxon>
        <taxon>Imparidentia</taxon>
        <taxon>Neoheterodontei</taxon>
        <taxon>Myida</taxon>
        <taxon>Dreissenoidea</taxon>
        <taxon>Dreissenidae</taxon>
        <taxon>Dreissena</taxon>
    </lineage>
</organism>
<comment type="caution">
    <text evidence="2">The sequence shown here is derived from an EMBL/GenBank/DDBJ whole genome shotgun (WGS) entry which is preliminary data.</text>
</comment>
<dbReference type="GO" id="GO:0016747">
    <property type="term" value="F:acyltransferase activity, transferring groups other than amino-acyl groups"/>
    <property type="evidence" value="ECO:0007669"/>
    <property type="project" value="InterPro"/>
</dbReference>
<dbReference type="Gene3D" id="3.40.630.30">
    <property type="match status" value="1"/>
</dbReference>
<dbReference type="EMBL" id="JAIWYP010000003">
    <property type="protein sequence ID" value="KAH3854459.1"/>
    <property type="molecule type" value="Genomic_DNA"/>
</dbReference>
<evidence type="ECO:0000313" key="3">
    <source>
        <dbReference type="Proteomes" id="UP000828390"/>
    </source>
</evidence>
<evidence type="ECO:0000259" key="1">
    <source>
        <dbReference type="PROSITE" id="PS51186"/>
    </source>
</evidence>
<dbReference type="InterPro" id="IPR041496">
    <property type="entry name" value="YitH/HolE_GNAT"/>
</dbReference>
<dbReference type="OrthoDB" id="6109779at2759"/>
<dbReference type="CDD" id="cd04301">
    <property type="entry name" value="NAT_SF"/>
    <property type="match status" value="1"/>
</dbReference>
<dbReference type="InterPro" id="IPR016181">
    <property type="entry name" value="Acyl_CoA_acyltransferase"/>
</dbReference>
<feature type="domain" description="N-acetyltransferase" evidence="1">
    <location>
        <begin position="5"/>
        <end position="140"/>
    </location>
</feature>
<protein>
    <recommendedName>
        <fullName evidence="1">N-acetyltransferase domain-containing protein</fullName>
    </recommendedName>
</protein>
<gene>
    <name evidence="2" type="ORF">DPMN_097000</name>
</gene>
<dbReference type="Gene3D" id="3.40.630.90">
    <property type="match status" value="1"/>
</dbReference>
<reference evidence="2" key="2">
    <citation type="submission" date="2020-11" db="EMBL/GenBank/DDBJ databases">
        <authorList>
            <person name="McCartney M.A."/>
            <person name="Auch B."/>
            <person name="Kono T."/>
            <person name="Mallez S."/>
            <person name="Becker A."/>
            <person name="Gohl D.M."/>
            <person name="Silverstein K.A.T."/>
            <person name="Koren S."/>
            <person name="Bechman K.B."/>
            <person name="Herman A."/>
            <person name="Abrahante J.E."/>
            <person name="Garbe J."/>
        </authorList>
    </citation>
    <scope>NUCLEOTIDE SEQUENCE</scope>
    <source>
        <strain evidence="2">Duluth1</strain>
        <tissue evidence="2">Whole animal</tissue>
    </source>
</reference>
<keyword evidence="3" id="KW-1185">Reference proteome</keyword>
<sequence>MDYAVNVRPAKSGEESLMNEFWAGVNGDLSMYDYHAYMKLDSDYLMVAADKNDQPVGFGAVSKNTSDTVYLGNFIVREDMRGKGIGRQIWDAMVKRAGDMNIALDSEPDMVEWYMKKGFKYSSFKVTFYNVTLSEEMKKGHTQNCECRDVTEDLWPMLLDYDKQVYPTLDRERILRAWFSVDGVRVVVALRGNQVVGYGSIHKKPNRQYGLRNVFANDETVVETLLMELFNGIPVGYVVRFMKVDDKPMPKYIEHSVDMADSALRMYNKFLIETRTDKMWFASAHII</sequence>
<dbReference type="Proteomes" id="UP000828390">
    <property type="component" value="Unassembled WGS sequence"/>
</dbReference>
<dbReference type="AlphaFoldDB" id="A0A9D4R4B6"/>
<dbReference type="SUPFAM" id="SSF55729">
    <property type="entry name" value="Acyl-CoA N-acyltransferases (Nat)"/>
    <property type="match status" value="1"/>
</dbReference>
<accession>A0A9D4R4B6</accession>
<dbReference type="InterPro" id="IPR000182">
    <property type="entry name" value="GNAT_dom"/>
</dbReference>
<dbReference type="Pfam" id="PF13673">
    <property type="entry name" value="Acetyltransf_10"/>
    <property type="match status" value="1"/>
</dbReference>
<dbReference type="PANTHER" id="PTHR47237">
    <property type="entry name" value="SLL0310 PROTEIN"/>
    <property type="match status" value="1"/>
</dbReference>
<evidence type="ECO:0000313" key="2">
    <source>
        <dbReference type="EMBL" id="KAH3854459.1"/>
    </source>
</evidence>
<reference evidence="2" key="1">
    <citation type="journal article" date="2019" name="bioRxiv">
        <title>The Genome of the Zebra Mussel, Dreissena polymorpha: A Resource for Invasive Species Research.</title>
        <authorList>
            <person name="McCartney M.A."/>
            <person name="Auch B."/>
            <person name="Kono T."/>
            <person name="Mallez S."/>
            <person name="Zhang Y."/>
            <person name="Obille A."/>
            <person name="Becker A."/>
            <person name="Abrahante J.E."/>
            <person name="Garbe J."/>
            <person name="Badalamenti J.P."/>
            <person name="Herman A."/>
            <person name="Mangelson H."/>
            <person name="Liachko I."/>
            <person name="Sullivan S."/>
            <person name="Sone E.D."/>
            <person name="Koren S."/>
            <person name="Silverstein K.A.T."/>
            <person name="Beckman K.B."/>
            <person name="Gohl D.M."/>
        </authorList>
    </citation>
    <scope>NUCLEOTIDE SEQUENCE</scope>
    <source>
        <strain evidence="2">Duluth1</strain>
        <tissue evidence="2">Whole animal</tissue>
    </source>
</reference>
<dbReference type="PROSITE" id="PS51186">
    <property type="entry name" value="GNAT"/>
    <property type="match status" value="1"/>
</dbReference>
<proteinExistence type="predicted"/>
<name>A0A9D4R4B6_DREPO</name>
<dbReference type="InterPro" id="IPR052729">
    <property type="entry name" value="Acyl/Acetyltrans_Enzymes"/>
</dbReference>